<feature type="region of interest" description="Disordered" evidence="6">
    <location>
        <begin position="1"/>
        <end position="47"/>
    </location>
</feature>
<dbReference type="PANTHER" id="PTHR47338">
    <property type="entry name" value="ZN(II)2CYS6 TRANSCRIPTION FACTOR (EUROFUNG)-RELATED"/>
    <property type="match status" value="1"/>
</dbReference>
<dbReference type="GO" id="GO:0008270">
    <property type="term" value="F:zinc ion binding"/>
    <property type="evidence" value="ECO:0007669"/>
    <property type="project" value="InterPro"/>
</dbReference>
<dbReference type="PANTHER" id="PTHR47338:SF5">
    <property type="entry name" value="ZN(II)2CYS6 TRANSCRIPTION FACTOR (EUROFUNG)"/>
    <property type="match status" value="1"/>
</dbReference>
<dbReference type="OrthoDB" id="10261408at2759"/>
<evidence type="ECO:0000256" key="6">
    <source>
        <dbReference type="SAM" id="MobiDB-lite"/>
    </source>
</evidence>
<dbReference type="VEuPathDB" id="FungiDB:BD410DRAFT_786409"/>
<evidence type="ECO:0000256" key="2">
    <source>
        <dbReference type="ARBA" id="ARBA00022723"/>
    </source>
</evidence>
<evidence type="ECO:0000313" key="8">
    <source>
        <dbReference type="EMBL" id="TDL24298.1"/>
    </source>
</evidence>
<feature type="region of interest" description="Disordered" evidence="6">
    <location>
        <begin position="90"/>
        <end position="118"/>
    </location>
</feature>
<dbReference type="InterPro" id="IPR036864">
    <property type="entry name" value="Zn2-C6_fun-type_DNA-bd_sf"/>
</dbReference>
<feature type="compositionally biased region" description="Basic residues" evidence="6">
    <location>
        <begin position="249"/>
        <end position="266"/>
    </location>
</feature>
<dbReference type="EMBL" id="ML170167">
    <property type="protein sequence ID" value="TDL24298.1"/>
    <property type="molecule type" value="Genomic_DNA"/>
</dbReference>
<accession>A0A4Y7QAN6</accession>
<name>A0A4Y7QAN6_9AGAM</name>
<keyword evidence="4" id="KW-0804">Transcription</keyword>
<evidence type="ECO:0000256" key="3">
    <source>
        <dbReference type="ARBA" id="ARBA00023015"/>
    </source>
</evidence>
<comment type="subcellular location">
    <subcellularLocation>
        <location evidence="1">Nucleus</location>
    </subcellularLocation>
</comment>
<dbReference type="Proteomes" id="UP000294933">
    <property type="component" value="Unassembled WGS sequence"/>
</dbReference>
<dbReference type="InterPro" id="IPR001138">
    <property type="entry name" value="Zn2Cys6_DnaBD"/>
</dbReference>
<evidence type="ECO:0000256" key="5">
    <source>
        <dbReference type="ARBA" id="ARBA00023242"/>
    </source>
</evidence>
<evidence type="ECO:0000259" key="7">
    <source>
        <dbReference type="PROSITE" id="PS50048"/>
    </source>
</evidence>
<dbReference type="STRING" id="50990.A0A4Y7QAN6"/>
<organism evidence="8 9">
    <name type="scientific">Rickenella mellea</name>
    <dbReference type="NCBI Taxonomy" id="50990"/>
    <lineage>
        <taxon>Eukaryota</taxon>
        <taxon>Fungi</taxon>
        <taxon>Dikarya</taxon>
        <taxon>Basidiomycota</taxon>
        <taxon>Agaricomycotina</taxon>
        <taxon>Agaricomycetes</taxon>
        <taxon>Hymenochaetales</taxon>
        <taxon>Rickenellaceae</taxon>
        <taxon>Rickenella</taxon>
    </lineage>
</organism>
<reference evidence="8 9" key="1">
    <citation type="submission" date="2018-06" db="EMBL/GenBank/DDBJ databases">
        <title>A transcriptomic atlas of mushroom development highlights an independent origin of complex multicellularity.</title>
        <authorList>
            <consortium name="DOE Joint Genome Institute"/>
            <person name="Krizsan K."/>
            <person name="Almasi E."/>
            <person name="Merenyi Z."/>
            <person name="Sahu N."/>
            <person name="Viragh M."/>
            <person name="Koszo T."/>
            <person name="Mondo S."/>
            <person name="Kiss B."/>
            <person name="Balint B."/>
            <person name="Kues U."/>
            <person name="Barry K."/>
            <person name="Hegedus J.C."/>
            <person name="Henrissat B."/>
            <person name="Johnson J."/>
            <person name="Lipzen A."/>
            <person name="Ohm R."/>
            <person name="Nagy I."/>
            <person name="Pangilinan J."/>
            <person name="Yan J."/>
            <person name="Xiong Y."/>
            <person name="Grigoriev I.V."/>
            <person name="Hibbett D.S."/>
            <person name="Nagy L.G."/>
        </authorList>
    </citation>
    <scope>NUCLEOTIDE SEQUENCE [LARGE SCALE GENOMIC DNA]</scope>
    <source>
        <strain evidence="8 9">SZMC22713</strain>
    </source>
</reference>
<feature type="domain" description="Zn(2)-C6 fungal-type" evidence="7">
    <location>
        <begin position="214"/>
        <end position="244"/>
    </location>
</feature>
<gene>
    <name evidence="8" type="ORF">BD410DRAFT_786409</name>
</gene>
<protein>
    <recommendedName>
        <fullName evidence="7">Zn(2)-C6 fungal-type domain-containing protein</fullName>
    </recommendedName>
</protein>
<keyword evidence="5" id="KW-0539">Nucleus</keyword>
<keyword evidence="9" id="KW-1185">Reference proteome</keyword>
<feature type="region of interest" description="Disordered" evidence="6">
    <location>
        <begin position="246"/>
        <end position="294"/>
    </location>
</feature>
<dbReference type="InterPro" id="IPR050815">
    <property type="entry name" value="TF_fung"/>
</dbReference>
<proteinExistence type="predicted"/>
<feature type="region of interest" description="Disordered" evidence="6">
    <location>
        <begin position="154"/>
        <end position="208"/>
    </location>
</feature>
<keyword evidence="3" id="KW-0805">Transcription regulation</keyword>
<keyword evidence="2" id="KW-0479">Metal-binding</keyword>
<sequence>MVATRNNDLYSPFPTPFAIEDGAQSSEDGSGLHSPTFPDKETSLDAHRADFRLPPSDIDVNILAQQLSATPHAFSTPPYHHNIPEVTSNYSYPHSHRDYDEENDQYYNTRPSRGGYTMQPSIRHVAEPAMDALRPLALPSLPVGISDSRVYLSTAGEPTRMDEDTTGDGYDSGGSPTSPNDGSSNGQASARPADSPTQNRSTPSRREASMVVIACRQCRARKIRCDSTRPSCNNCLRRSNECQYDAVPKRRGPDKRPGTRQRSCKKRPADGSLPQKKKQKRTDDRGRDQVNLSGVAARENMSLRLDMSFTARNDHPANGVYTTPIDDGPPFQYPTTASPATTMSLHAPVPRSATSPELPISKVSAQRGGPFSLYEDLSAVSLSSPTDRKPFLRSIDLNSHRPDERLVQAPLSDINRKMWWDDLLNEYSHTRDQSTKDIEEDLSFLFRTSNYWLSFVNEKLFFRTLWDDTEREKIQPSLVLSALALATLMKSSEIGFGEPGRKRALYLRNTAQASLEAAWNAHRVDTTLAEAAMILALFESSAHPEHTADRACNSLVFLDEIIHALALTTMDAGDPDVTVFVSNAAPIVPRTHSTDITAHKRCYCAPAAHSSTLMRDPLSATWTSSPGWDVGMTVPEIRREEIRRLCWSALALAAAHTAHCAAFNREPLDLFLIQPENYALLFPGEKSRAGDRNTPQSPKQSVWALYCRSMLLWNSCLRLRKGSASDGEKAEFAMQAWLETQEIQDTVDAHICAIDTHLLYMTREYLFNTRVAITYEFRRFVPSSNIGASPVFNRRQAEEWVYYQNQTAKRFHTELHSSRDPQAHVLARRPFYVWWFMSQVAISMSLWAYDRSLVQALELCKAFLVPLDILSALWPCPAQRARYDELREELAENCNKAGLPPPPPANYSIPMSLRM</sequence>
<dbReference type="GO" id="GO:0000981">
    <property type="term" value="F:DNA-binding transcription factor activity, RNA polymerase II-specific"/>
    <property type="evidence" value="ECO:0007669"/>
    <property type="project" value="InterPro"/>
</dbReference>
<dbReference type="SMART" id="SM00066">
    <property type="entry name" value="GAL4"/>
    <property type="match status" value="1"/>
</dbReference>
<dbReference type="PROSITE" id="PS00463">
    <property type="entry name" value="ZN2_CY6_FUNGAL_1"/>
    <property type="match status" value="1"/>
</dbReference>
<dbReference type="PROSITE" id="PS50048">
    <property type="entry name" value="ZN2_CY6_FUNGAL_2"/>
    <property type="match status" value="1"/>
</dbReference>
<evidence type="ECO:0000313" key="9">
    <source>
        <dbReference type="Proteomes" id="UP000294933"/>
    </source>
</evidence>
<dbReference type="Pfam" id="PF00172">
    <property type="entry name" value="Zn_clus"/>
    <property type="match status" value="1"/>
</dbReference>
<evidence type="ECO:0000256" key="1">
    <source>
        <dbReference type="ARBA" id="ARBA00004123"/>
    </source>
</evidence>
<dbReference type="AlphaFoldDB" id="A0A4Y7QAN6"/>
<evidence type="ECO:0000256" key="4">
    <source>
        <dbReference type="ARBA" id="ARBA00023163"/>
    </source>
</evidence>
<dbReference type="Gene3D" id="4.10.240.10">
    <property type="entry name" value="Zn(2)-C6 fungal-type DNA-binding domain"/>
    <property type="match status" value="1"/>
</dbReference>
<feature type="compositionally biased region" description="Low complexity" evidence="6">
    <location>
        <begin position="167"/>
        <end position="179"/>
    </location>
</feature>
<feature type="compositionally biased region" description="Basic and acidic residues" evidence="6">
    <location>
        <begin position="38"/>
        <end position="47"/>
    </location>
</feature>
<dbReference type="SUPFAM" id="SSF57701">
    <property type="entry name" value="Zn2/Cys6 DNA-binding domain"/>
    <property type="match status" value="1"/>
</dbReference>
<dbReference type="CDD" id="cd00067">
    <property type="entry name" value="GAL4"/>
    <property type="match status" value="1"/>
</dbReference>
<dbReference type="GO" id="GO:0005634">
    <property type="term" value="C:nucleus"/>
    <property type="evidence" value="ECO:0007669"/>
    <property type="project" value="UniProtKB-SubCell"/>
</dbReference>